<sequence length="182" mass="19658">MGVAVLNPHDCLKEPLYNKTLFSPPMKRPRNPNHRSGNRAPQPNRRKRSPSRPNNSSPPRPKPAVEKPQPAGNLVVGHVKILKRGEELKEKTAPVPAVKESRVGADLDSAGILGRDPESVRTQIRVTKSNRVAGFYAGPSSCIASPPPSSLPLPAFFSKKSVVSINDEATSALLKALRLDLA</sequence>
<dbReference type="AlphaFoldDB" id="A0A2P5F1C9"/>
<proteinExistence type="predicted"/>
<comment type="caution">
    <text evidence="2">The sequence shown here is derived from an EMBL/GenBank/DDBJ whole genome shotgun (WGS) entry which is preliminary data.</text>
</comment>
<dbReference type="PANTHER" id="PTHR33670">
    <property type="entry name" value="SPLICING FACTOR, PROLINE- AND GLUTAMINE-RICH-LIKE"/>
    <property type="match status" value="1"/>
</dbReference>
<keyword evidence="3" id="KW-1185">Reference proteome</keyword>
<dbReference type="STRING" id="63057.A0A2P5F1C9"/>
<dbReference type="OrthoDB" id="1113087at2759"/>
<dbReference type="EMBL" id="JXTC01000073">
    <property type="protein sequence ID" value="PON91585.1"/>
    <property type="molecule type" value="Genomic_DNA"/>
</dbReference>
<dbReference type="InParanoid" id="A0A2P5F1C9"/>
<accession>A0A2P5F1C9</accession>
<dbReference type="PANTHER" id="PTHR33670:SF17">
    <property type="entry name" value="ANTHER-SPECIFIC PROLINE-RICH PROTEIN APG"/>
    <property type="match status" value="1"/>
</dbReference>
<name>A0A2P5F1C9_TREOI</name>
<feature type="region of interest" description="Disordered" evidence="1">
    <location>
        <begin position="15"/>
        <end position="75"/>
    </location>
</feature>
<dbReference type="Proteomes" id="UP000237000">
    <property type="component" value="Unassembled WGS sequence"/>
</dbReference>
<reference evidence="3" key="1">
    <citation type="submission" date="2016-06" db="EMBL/GenBank/DDBJ databases">
        <title>Parallel loss of symbiosis genes in relatives of nitrogen-fixing non-legume Parasponia.</title>
        <authorList>
            <person name="Van Velzen R."/>
            <person name="Holmer R."/>
            <person name="Bu F."/>
            <person name="Rutten L."/>
            <person name="Van Zeijl A."/>
            <person name="Liu W."/>
            <person name="Santuari L."/>
            <person name="Cao Q."/>
            <person name="Sharma T."/>
            <person name="Shen D."/>
            <person name="Roswanjaya Y."/>
            <person name="Wardhani T."/>
            <person name="Kalhor M.S."/>
            <person name="Jansen J."/>
            <person name="Van den Hoogen J."/>
            <person name="Gungor B."/>
            <person name="Hartog M."/>
            <person name="Hontelez J."/>
            <person name="Verver J."/>
            <person name="Yang W.-C."/>
            <person name="Schijlen E."/>
            <person name="Repin R."/>
            <person name="Schilthuizen M."/>
            <person name="Schranz E."/>
            <person name="Heidstra R."/>
            <person name="Miyata K."/>
            <person name="Fedorova E."/>
            <person name="Kohlen W."/>
            <person name="Bisseling T."/>
            <person name="Smit S."/>
            <person name="Geurts R."/>
        </authorList>
    </citation>
    <scope>NUCLEOTIDE SEQUENCE [LARGE SCALE GENOMIC DNA]</scope>
    <source>
        <strain evidence="3">cv. RG33-2</strain>
    </source>
</reference>
<dbReference type="FunCoup" id="A0A2P5F1C9">
    <property type="interactions" value="221"/>
</dbReference>
<feature type="compositionally biased region" description="Basic residues" evidence="1">
    <location>
        <begin position="27"/>
        <end position="37"/>
    </location>
</feature>
<protein>
    <submittedName>
        <fullName evidence="2">Serine/arginine repetitive matrix-like protein</fullName>
    </submittedName>
</protein>
<evidence type="ECO:0000256" key="1">
    <source>
        <dbReference type="SAM" id="MobiDB-lite"/>
    </source>
</evidence>
<organism evidence="2 3">
    <name type="scientific">Trema orientale</name>
    <name type="common">Charcoal tree</name>
    <name type="synonym">Celtis orientalis</name>
    <dbReference type="NCBI Taxonomy" id="63057"/>
    <lineage>
        <taxon>Eukaryota</taxon>
        <taxon>Viridiplantae</taxon>
        <taxon>Streptophyta</taxon>
        <taxon>Embryophyta</taxon>
        <taxon>Tracheophyta</taxon>
        <taxon>Spermatophyta</taxon>
        <taxon>Magnoliopsida</taxon>
        <taxon>eudicotyledons</taxon>
        <taxon>Gunneridae</taxon>
        <taxon>Pentapetalae</taxon>
        <taxon>rosids</taxon>
        <taxon>fabids</taxon>
        <taxon>Rosales</taxon>
        <taxon>Cannabaceae</taxon>
        <taxon>Trema</taxon>
    </lineage>
</organism>
<gene>
    <name evidence="2" type="ORF">TorRG33x02_126240</name>
</gene>
<evidence type="ECO:0000313" key="3">
    <source>
        <dbReference type="Proteomes" id="UP000237000"/>
    </source>
</evidence>
<evidence type="ECO:0000313" key="2">
    <source>
        <dbReference type="EMBL" id="PON91585.1"/>
    </source>
</evidence>